<keyword evidence="5 7" id="KW-0687">Ribonucleoprotein</keyword>
<dbReference type="GO" id="GO:0006412">
    <property type="term" value="P:translation"/>
    <property type="evidence" value="ECO:0007669"/>
    <property type="project" value="UniProtKB-UniRule"/>
</dbReference>
<evidence type="ECO:0000256" key="4">
    <source>
        <dbReference type="ARBA" id="ARBA00022980"/>
    </source>
</evidence>
<comment type="function">
    <text evidence="7">Located at the top of the head of the 30S subunit, it contacts several helices of the 16S rRNA. In the 70S ribosome it contacts the 23S rRNA (bridge B1a) and protein L5 of the 50S subunit (bridge B1b), connecting the 2 subunits; these bridges are implicated in subunit movement. Contacts the tRNAs in the A and P-sites.</text>
</comment>
<dbReference type="GO" id="GO:0000049">
    <property type="term" value="F:tRNA binding"/>
    <property type="evidence" value="ECO:0007669"/>
    <property type="project" value="UniProtKB-UniRule"/>
</dbReference>
<keyword evidence="4 7" id="KW-0689">Ribosomal protein</keyword>
<dbReference type="NCBIfam" id="TIGR03631">
    <property type="entry name" value="uS13_bact"/>
    <property type="match status" value="1"/>
</dbReference>
<comment type="caution">
    <text evidence="10">The sequence shown here is derived from an EMBL/GenBank/DDBJ whole genome shotgun (WGS) entry which is preliminary data.</text>
</comment>
<dbReference type="EMBL" id="MHIG01000002">
    <property type="protein sequence ID" value="OGY48235.1"/>
    <property type="molecule type" value="Genomic_DNA"/>
</dbReference>
<evidence type="ECO:0000313" key="11">
    <source>
        <dbReference type="Proteomes" id="UP000178385"/>
    </source>
</evidence>
<evidence type="ECO:0000256" key="5">
    <source>
        <dbReference type="ARBA" id="ARBA00023274"/>
    </source>
</evidence>
<dbReference type="Gene3D" id="1.10.8.50">
    <property type="match status" value="1"/>
</dbReference>
<evidence type="ECO:0000256" key="7">
    <source>
        <dbReference type="HAMAP-Rule" id="MF_01315"/>
    </source>
</evidence>
<evidence type="ECO:0000256" key="1">
    <source>
        <dbReference type="ARBA" id="ARBA00008080"/>
    </source>
</evidence>
<sequence length="130" mass="14663">MATRIAGVTLPVNKRIEVALTYIFGIGRTRSSQILKSVNIDPNRRSETLTESEVAVLKDYIEKQFTVEGDLRREVVSNIKRLKEIGSYRGSRHIKVLPVHGQRTKTNSRTVRGNVRRTMGSGRKPSAEKT</sequence>
<dbReference type="Pfam" id="PF00416">
    <property type="entry name" value="Ribosomal_S13"/>
    <property type="match status" value="1"/>
</dbReference>
<dbReference type="InterPro" id="IPR001892">
    <property type="entry name" value="Ribosomal_uS13"/>
</dbReference>
<accession>A0A1G1Y7A4</accession>
<dbReference type="AlphaFoldDB" id="A0A1G1Y7A4"/>
<dbReference type="PIRSF" id="PIRSF002134">
    <property type="entry name" value="Ribosomal_S13"/>
    <property type="match status" value="1"/>
</dbReference>
<dbReference type="SUPFAM" id="SSF46946">
    <property type="entry name" value="S13-like H2TH domain"/>
    <property type="match status" value="1"/>
</dbReference>
<dbReference type="InterPro" id="IPR010979">
    <property type="entry name" value="Ribosomal_uS13-like_H2TH"/>
</dbReference>
<dbReference type="Gene3D" id="4.10.910.10">
    <property type="entry name" value="30s ribosomal protein s13, domain 2"/>
    <property type="match status" value="1"/>
</dbReference>
<dbReference type="PROSITE" id="PS50159">
    <property type="entry name" value="RIBOSOMAL_S13_2"/>
    <property type="match status" value="1"/>
</dbReference>
<keyword evidence="3 7" id="KW-0694">RNA-binding</keyword>
<dbReference type="GO" id="GO:0003735">
    <property type="term" value="F:structural constituent of ribosome"/>
    <property type="evidence" value="ECO:0007669"/>
    <property type="project" value="InterPro"/>
</dbReference>
<dbReference type="HAMAP" id="MF_01315">
    <property type="entry name" value="Ribosomal_uS13"/>
    <property type="match status" value="1"/>
</dbReference>
<dbReference type="PANTHER" id="PTHR10871:SF1">
    <property type="entry name" value="SMALL RIBOSOMAL SUBUNIT PROTEIN US13M"/>
    <property type="match status" value="1"/>
</dbReference>
<evidence type="ECO:0000256" key="9">
    <source>
        <dbReference type="SAM" id="MobiDB-lite"/>
    </source>
</evidence>
<dbReference type="InterPro" id="IPR027437">
    <property type="entry name" value="Rbsml_uS13_C"/>
</dbReference>
<dbReference type="GO" id="GO:0019843">
    <property type="term" value="F:rRNA binding"/>
    <property type="evidence" value="ECO:0007669"/>
    <property type="project" value="UniProtKB-UniRule"/>
</dbReference>
<reference evidence="10 11" key="1">
    <citation type="journal article" date="2016" name="Nat. Commun.">
        <title>Thousands of microbial genomes shed light on interconnected biogeochemical processes in an aquifer system.</title>
        <authorList>
            <person name="Anantharaman K."/>
            <person name="Brown C.T."/>
            <person name="Hug L.A."/>
            <person name="Sharon I."/>
            <person name="Castelle C.J."/>
            <person name="Probst A.J."/>
            <person name="Thomas B.C."/>
            <person name="Singh A."/>
            <person name="Wilkins M.J."/>
            <person name="Karaoz U."/>
            <person name="Brodie E.L."/>
            <person name="Williams K.H."/>
            <person name="Hubbard S.S."/>
            <person name="Banfield J.F."/>
        </authorList>
    </citation>
    <scope>NUCLEOTIDE SEQUENCE [LARGE SCALE GENOMIC DNA]</scope>
</reference>
<gene>
    <name evidence="7" type="primary">rpsM</name>
    <name evidence="10" type="ORF">A2840_00535</name>
</gene>
<evidence type="ECO:0000256" key="2">
    <source>
        <dbReference type="ARBA" id="ARBA00022730"/>
    </source>
</evidence>
<evidence type="ECO:0000256" key="6">
    <source>
        <dbReference type="ARBA" id="ARBA00035166"/>
    </source>
</evidence>
<comment type="subunit">
    <text evidence="7">Part of the 30S ribosomal subunit. Forms a loose heterodimer with protein S19. Forms two bridges to the 50S subunit in the 70S ribosome.</text>
</comment>
<organism evidence="10 11">
    <name type="scientific">Candidatus Buchananbacteria bacterium RIFCSPHIGHO2_01_FULL_47_11b</name>
    <dbReference type="NCBI Taxonomy" id="1797537"/>
    <lineage>
        <taxon>Bacteria</taxon>
        <taxon>Candidatus Buchananiibacteriota</taxon>
    </lineage>
</organism>
<keyword evidence="2 7" id="KW-0699">rRNA-binding</keyword>
<dbReference type="PANTHER" id="PTHR10871">
    <property type="entry name" value="30S RIBOSOMAL PROTEIN S13/40S RIBOSOMAL PROTEIN S18"/>
    <property type="match status" value="1"/>
</dbReference>
<comment type="similarity">
    <text evidence="1 7 8">Belongs to the universal ribosomal protein uS13 family.</text>
</comment>
<dbReference type="GO" id="GO:0005829">
    <property type="term" value="C:cytosol"/>
    <property type="evidence" value="ECO:0007669"/>
    <property type="project" value="TreeGrafter"/>
</dbReference>
<dbReference type="GO" id="GO:0015935">
    <property type="term" value="C:small ribosomal subunit"/>
    <property type="evidence" value="ECO:0007669"/>
    <property type="project" value="TreeGrafter"/>
</dbReference>
<evidence type="ECO:0000313" key="10">
    <source>
        <dbReference type="EMBL" id="OGY48235.1"/>
    </source>
</evidence>
<protein>
    <recommendedName>
        <fullName evidence="6 7">Small ribosomal subunit protein uS13</fullName>
    </recommendedName>
</protein>
<feature type="region of interest" description="Disordered" evidence="9">
    <location>
        <begin position="100"/>
        <end position="130"/>
    </location>
</feature>
<dbReference type="FunFam" id="1.10.8.50:FF:000001">
    <property type="entry name" value="30S ribosomal protein S13"/>
    <property type="match status" value="1"/>
</dbReference>
<evidence type="ECO:0000256" key="8">
    <source>
        <dbReference type="RuleBase" id="RU003830"/>
    </source>
</evidence>
<keyword evidence="7" id="KW-0820">tRNA-binding</keyword>
<dbReference type="InterPro" id="IPR019980">
    <property type="entry name" value="Ribosomal_uS13_bac-type"/>
</dbReference>
<dbReference type="Proteomes" id="UP000178385">
    <property type="component" value="Unassembled WGS sequence"/>
</dbReference>
<name>A0A1G1Y7A4_9BACT</name>
<evidence type="ECO:0000256" key="3">
    <source>
        <dbReference type="ARBA" id="ARBA00022884"/>
    </source>
</evidence>
<proteinExistence type="inferred from homology"/>